<dbReference type="Proteomes" id="UP000295371">
    <property type="component" value="Unassembled WGS sequence"/>
</dbReference>
<protein>
    <submittedName>
        <fullName evidence="1">Uncharacterized protein</fullName>
    </submittedName>
</protein>
<proteinExistence type="predicted"/>
<organism evidence="1 2">
    <name type="scientific">Naumannella halotolerans</name>
    <dbReference type="NCBI Taxonomy" id="993414"/>
    <lineage>
        <taxon>Bacteria</taxon>
        <taxon>Bacillati</taxon>
        <taxon>Actinomycetota</taxon>
        <taxon>Actinomycetes</taxon>
        <taxon>Propionibacteriales</taxon>
        <taxon>Propionibacteriaceae</taxon>
        <taxon>Naumannella</taxon>
    </lineage>
</organism>
<reference evidence="1 2" key="1">
    <citation type="submission" date="2019-03" db="EMBL/GenBank/DDBJ databases">
        <title>Genomic Encyclopedia of Archaeal and Bacterial Type Strains, Phase II (KMG-II): from individual species to whole genera.</title>
        <authorList>
            <person name="Goeker M."/>
        </authorList>
    </citation>
    <scope>NUCLEOTIDE SEQUENCE [LARGE SCALE GENOMIC DNA]</scope>
    <source>
        <strain evidence="1 2">DSM 24323</strain>
    </source>
</reference>
<comment type="caution">
    <text evidence="1">The sequence shown here is derived from an EMBL/GenBank/DDBJ whole genome shotgun (WGS) entry which is preliminary data.</text>
</comment>
<name>A0A4R7J0X5_9ACTN</name>
<accession>A0A4R7J0X5</accession>
<sequence length="318" mass="36055">MPKIDLVTVFFGLELPFMEVQAMSIDKCFDPDLVSRIMVVVNEPTHAAEDETVLQFEKHVLQRYGQFKDKVTLLRASQFGDLSEKGWLTQQACKLAVAKHSTSEYYVVLDAKNHAIRPVGAATLFDSTGVPTKIFTKTRQDQRPWLDASFSYLGEQNLIPSYRCPSSAPPFPIRTSVCSDLVDLIEDKESTNITSFFLNKQDVSTEFTLYVAYTAKIGMFADCLRNGRSTYASLRGKIDRAKIADTKARIENANVWCFSVHRRAFRDIRERTLRTIAQAWAIALFPTFDEALASAHQLADKLSDVKDFTDLRERELKS</sequence>
<evidence type="ECO:0000313" key="1">
    <source>
        <dbReference type="EMBL" id="TDT29957.1"/>
    </source>
</evidence>
<evidence type="ECO:0000313" key="2">
    <source>
        <dbReference type="Proteomes" id="UP000295371"/>
    </source>
</evidence>
<dbReference type="EMBL" id="SOAW01000003">
    <property type="protein sequence ID" value="TDT29957.1"/>
    <property type="molecule type" value="Genomic_DNA"/>
</dbReference>
<dbReference type="AlphaFoldDB" id="A0A4R7J0X5"/>
<gene>
    <name evidence="1" type="ORF">CLV29_2980</name>
</gene>
<dbReference type="Pfam" id="PF20102">
    <property type="entry name" value="DUF6492"/>
    <property type="match status" value="1"/>
</dbReference>
<keyword evidence="2" id="KW-1185">Reference proteome</keyword>
<dbReference type="InterPro" id="IPR045499">
    <property type="entry name" value="DUF6492"/>
</dbReference>